<proteinExistence type="predicted"/>
<dbReference type="EMBL" id="ANOF01000099">
    <property type="protein sequence ID" value="EMI26211.1"/>
    <property type="molecule type" value="Genomic_DNA"/>
</dbReference>
<gene>
    <name evidence="2" type="ORF">RESH_03247</name>
</gene>
<protein>
    <submittedName>
        <fullName evidence="2">Uncharacterized protein</fullName>
    </submittedName>
</protein>
<organism evidence="2 3">
    <name type="scientific">Rhodopirellula europaea SH398</name>
    <dbReference type="NCBI Taxonomy" id="1263868"/>
    <lineage>
        <taxon>Bacteria</taxon>
        <taxon>Pseudomonadati</taxon>
        <taxon>Planctomycetota</taxon>
        <taxon>Planctomycetia</taxon>
        <taxon>Pirellulales</taxon>
        <taxon>Pirellulaceae</taxon>
        <taxon>Rhodopirellula</taxon>
    </lineage>
</organism>
<name>M5S408_9BACT</name>
<comment type="caution">
    <text evidence="2">The sequence shown here is derived from an EMBL/GenBank/DDBJ whole genome shotgun (WGS) entry which is preliminary data.</text>
</comment>
<accession>M5S408</accession>
<sequence length="57" mass="6617">MPTGLAMFGRRTRNVEPRFQLLPCGQYAGIDNATQQARDEKRTANTKVRRTPRVRER</sequence>
<evidence type="ECO:0000313" key="3">
    <source>
        <dbReference type="Proteomes" id="UP000011996"/>
    </source>
</evidence>
<dbReference type="AlphaFoldDB" id="M5S408"/>
<feature type="region of interest" description="Disordered" evidence="1">
    <location>
        <begin position="30"/>
        <end position="57"/>
    </location>
</feature>
<dbReference type="Proteomes" id="UP000011996">
    <property type="component" value="Unassembled WGS sequence"/>
</dbReference>
<reference evidence="2 3" key="1">
    <citation type="journal article" date="2013" name="Mar. Genomics">
        <title>Expression of sulfatases in Rhodopirellula baltica and the diversity of sulfatases in the genus Rhodopirellula.</title>
        <authorList>
            <person name="Wegner C.E."/>
            <person name="Richter-Heitmann T."/>
            <person name="Klindworth A."/>
            <person name="Klockow C."/>
            <person name="Richter M."/>
            <person name="Achstetter T."/>
            <person name="Glockner F.O."/>
            <person name="Harder J."/>
        </authorList>
    </citation>
    <scope>NUCLEOTIDE SEQUENCE [LARGE SCALE GENOMIC DNA]</scope>
    <source>
        <strain evidence="2 3">SH398</strain>
    </source>
</reference>
<evidence type="ECO:0000256" key="1">
    <source>
        <dbReference type="SAM" id="MobiDB-lite"/>
    </source>
</evidence>
<dbReference type="PATRIC" id="fig|1263868.3.peg.3513"/>
<evidence type="ECO:0000313" key="2">
    <source>
        <dbReference type="EMBL" id="EMI26211.1"/>
    </source>
</evidence>
<feature type="compositionally biased region" description="Basic residues" evidence="1">
    <location>
        <begin position="47"/>
        <end position="57"/>
    </location>
</feature>